<protein>
    <recommendedName>
        <fullName evidence="3">Fido domain-containing protein</fullName>
    </recommendedName>
</protein>
<dbReference type="InterPro" id="IPR040198">
    <property type="entry name" value="Fido_containing"/>
</dbReference>
<keyword evidence="2" id="KW-0547">Nucleotide-binding</keyword>
<evidence type="ECO:0000256" key="2">
    <source>
        <dbReference type="PIRSR" id="PIRSR640198-2"/>
    </source>
</evidence>
<dbReference type="EMBL" id="LJXT01000086">
    <property type="protein sequence ID" value="KPQ13559.1"/>
    <property type="molecule type" value="Genomic_DNA"/>
</dbReference>
<dbReference type="Proteomes" id="UP000050421">
    <property type="component" value="Unassembled WGS sequence"/>
</dbReference>
<feature type="active site" evidence="1">
    <location>
        <position position="202"/>
    </location>
</feature>
<feature type="binding site" evidence="2">
    <location>
        <begin position="206"/>
        <end position="213"/>
    </location>
    <ligand>
        <name>ATP</name>
        <dbReference type="ChEBI" id="CHEBI:30616"/>
    </ligand>
</feature>
<dbReference type="PANTHER" id="PTHR13504:SF38">
    <property type="entry name" value="FIDO DOMAIN-CONTAINING PROTEIN"/>
    <property type="match status" value="1"/>
</dbReference>
<keyword evidence="2" id="KW-0067">ATP-binding</keyword>
<dbReference type="STRING" id="1305737.GCA_000526355_01620"/>
<evidence type="ECO:0000256" key="1">
    <source>
        <dbReference type="PIRSR" id="PIRSR640198-1"/>
    </source>
</evidence>
<evidence type="ECO:0000313" key="4">
    <source>
        <dbReference type="EMBL" id="KPQ13559.1"/>
    </source>
</evidence>
<reference evidence="4 5" key="1">
    <citation type="submission" date="2015-09" db="EMBL/GenBank/DDBJ databases">
        <title>Identification and resolution of microdiversity through metagenomic sequencing of parallel consortia.</title>
        <authorList>
            <person name="Nelson W.C."/>
            <person name="Romine M.F."/>
            <person name="Lindemann S.R."/>
        </authorList>
    </citation>
    <scope>NUCLEOTIDE SEQUENCE [LARGE SCALE GENOMIC DNA]</scope>
    <source>
        <strain evidence="4">HL-49</strain>
    </source>
</reference>
<sequence>MLTNLSSNSNLSERKPVKNQLNILSSDLLSEYLKKVTTDLKAKFEALKDADISTDTFSFYTSVSSVFSSKIEGETIELDSYIKHKKFGIEFSPDYTKKIDDLYKAYTFAKSNALNEGNIKEAHALLSKNILTHSKQGRYRNQNMYVSTSEGRIEYVAASPFEVEFEINQLYTDVAQLLEQKMTMEEVFFFASMIHLVFVKIHPWNDGNGRSARLIEKWFLAQKLGEKAWFLQSEKMYYQEHQAYYHNIRLLGLEYQSLDYSQALPFLLMLPNALKNHGIY</sequence>
<dbReference type="GO" id="GO:0005524">
    <property type="term" value="F:ATP binding"/>
    <property type="evidence" value="ECO:0007669"/>
    <property type="project" value="UniProtKB-KW"/>
</dbReference>
<dbReference type="AlphaFoldDB" id="A0A0P8ADR6"/>
<dbReference type="InterPro" id="IPR003812">
    <property type="entry name" value="Fido"/>
</dbReference>
<accession>A0A0P8ADR6</accession>
<dbReference type="eggNOG" id="COG3177">
    <property type="taxonomic scope" value="Bacteria"/>
</dbReference>
<gene>
    <name evidence="4" type="ORF">HLUCCX10_12640</name>
</gene>
<dbReference type="SUPFAM" id="SSF140931">
    <property type="entry name" value="Fic-like"/>
    <property type="match status" value="1"/>
</dbReference>
<dbReference type="Gene3D" id="1.10.3290.10">
    <property type="entry name" value="Fido-like domain"/>
    <property type="match status" value="1"/>
</dbReference>
<dbReference type="Pfam" id="PF02661">
    <property type="entry name" value="Fic"/>
    <property type="match status" value="1"/>
</dbReference>
<dbReference type="PROSITE" id="PS51459">
    <property type="entry name" value="FIDO"/>
    <property type="match status" value="1"/>
</dbReference>
<evidence type="ECO:0000313" key="5">
    <source>
        <dbReference type="Proteomes" id="UP000050421"/>
    </source>
</evidence>
<comment type="caution">
    <text evidence="4">The sequence shown here is derived from an EMBL/GenBank/DDBJ whole genome shotgun (WGS) entry which is preliminary data.</text>
</comment>
<evidence type="ECO:0000259" key="3">
    <source>
        <dbReference type="PROSITE" id="PS51459"/>
    </source>
</evidence>
<organism evidence="4 5">
    <name type="scientific">Algoriphagus marincola HL-49</name>
    <dbReference type="NCBI Taxonomy" id="1305737"/>
    <lineage>
        <taxon>Bacteria</taxon>
        <taxon>Pseudomonadati</taxon>
        <taxon>Bacteroidota</taxon>
        <taxon>Cytophagia</taxon>
        <taxon>Cytophagales</taxon>
        <taxon>Cyclobacteriaceae</taxon>
        <taxon>Algoriphagus</taxon>
    </lineage>
</organism>
<proteinExistence type="predicted"/>
<dbReference type="PANTHER" id="PTHR13504">
    <property type="entry name" value="FIDO DOMAIN-CONTAINING PROTEIN DDB_G0283145"/>
    <property type="match status" value="1"/>
</dbReference>
<name>A0A0P8ADR6_9BACT</name>
<dbReference type="InterPro" id="IPR036597">
    <property type="entry name" value="Fido-like_dom_sf"/>
</dbReference>
<feature type="domain" description="Fido" evidence="3">
    <location>
        <begin position="114"/>
        <end position="269"/>
    </location>
</feature>
<dbReference type="PATRIC" id="fig|1305737.6.peg.3183"/>